<dbReference type="Pfam" id="PF01619">
    <property type="entry name" value="Pro_dh"/>
    <property type="match status" value="1"/>
</dbReference>
<keyword evidence="5" id="KW-1185">Reference proteome</keyword>
<protein>
    <recommendedName>
        <fullName evidence="6">Proline dehydrogenase domain-containing protein</fullName>
    </recommendedName>
</protein>
<keyword evidence="1" id="KW-0560">Oxidoreductase</keyword>
<dbReference type="AlphaFoldDB" id="A0A220VH19"/>
<organism evidence="4 5">
    <name type="scientific">Paraphotobacterium marinum</name>
    <dbReference type="NCBI Taxonomy" id="1755811"/>
    <lineage>
        <taxon>Bacteria</taxon>
        <taxon>Pseudomonadati</taxon>
        <taxon>Pseudomonadota</taxon>
        <taxon>Gammaproteobacteria</taxon>
        <taxon>Vibrionales</taxon>
        <taxon>Vibrionaceae</taxon>
        <taxon>Paraphotobacterium</taxon>
    </lineage>
</organism>
<dbReference type="GO" id="GO:0004657">
    <property type="term" value="F:proline dehydrogenase activity"/>
    <property type="evidence" value="ECO:0007669"/>
    <property type="project" value="UniProtKB-ARBA"/>
</dbReference>
<evidence type="ECO:0008006" key="6">
    <source>
        <dbReference type="Google" id="ProtNLM"/>
    </source>
</evidence>
<dbReference type="InterPro" id="IPR024089">
    <property type="entry name" value="PRODH_PutA_dom_I/II"/>
</dbReference>
<name>A0A220VH19_9GAMM</name>
<dbReference type="Proteomes" id="UP000242175">
    <property type="component" value="Chromosome small"/>
</dbReference>
<gene>
    <name evidence="4" type="ORF">CF386_11725</name>
</gene>
<dbReference type="InterPro" id="IPR029041">
    <property type="entry name" value="FAD-linked_oxidoreductase-like"/>
</dbReference>
<sequence length="338" mass="38795">MVIKNPKTSIQHDLRELWTEVENHYLEKESTVLNALINSISVTDEKRSEIQKKAKELVTEIRGDKTSVQFFDAIMLEYGLDNNEGILLMCLSESLLRIPDTETIDLFIKDKFSSANWKKHLKQSKSIFVNASTRGLNLSGKLVFLDASLTENPYLKVNKLVEKLSEPILRKILFQVIKFMGKQFVLSENIDDILNDKVKIDKDNHTYSFDMLGEAAVTADDSESFFDSYLHGIKTTSLISKKLKKENLANISIKLSALYPRYEGVKKEEVLEYLYQKVVLLVKEAKQHDIGITIDAEEASRLELSLLLFEQIYTSNLCKNWGKFGLVVQAYSKELYQF</sequence>
<dbReference type="KEGG" id="pmai:CF386_11725"/>
<evidence type="ECO:0000256" key="1">
    <source>
        <dbReference type="ARBA" id="ARBA00023002"/>
    </source>
</evidence>
<feature type="domain" description="Proline dehydrogenase PutA" evidence="3">
    <location>
        <begin position="71"/>
        <end position="184"/>
    </location>
</feature>
<accession>A0A220VH19</accession>
<proteinExistence type="predicted"/>
<dbReference type="Pfam" id="PF14850">
    <property type="entry name" value="Pro_dh-DNA_bdg"/>
    <property type="match status" value="1"/>
</dbReference>
<reference evidence="4 5" key="1">
    <citation type="journal article" date="2016" name="Int. J. Syst. Evol. Microbiol.">
        <title>Paraphotobacterium marinum gen. nov., sp. nov., a member of the family Vibrionaceae, isolated from surface seawater.</title>
        <authorList>
            <person name="Huang Z."/>
            <person name="Dong C."/>
            <person name="Shao Z."/>
        </authorList>
    </citation>
    <scope>NUCLEOTIDE SEQUENCE [LARGE SCALE GENOMIC DNA]</scope>
    <source>
        <strain evidence="4 5">NSCS20N07D</strain>
    </source>
</reference>
<dbReference type="EMBL" id="CP022356">
    <property type="protein sequence ID" value="ASK79708.1"/>
    <property type="molecule type" value="Genomic_DNA"/>
</dbReference>
<dbReference type="SUPFAM" id="SSF51730">
    <property type="entry name" value="FAD-linked oxidoreductase"/>
    <property type="match status" value="1"/>
</dbReference>
<dbReference type="GO" id="GO:0003842">
    <property type="term" value="F:L-glutamate gamma-semialdehyde dehydrogenase activity"/>
    <property type="evidence" value="ECO:0007669"/>
    <property type="project" value="InterPro"/>
</dbReference>
<evidence type="ECO:0000313" key="4">
    <source>
        <dbReference type="EMBL" id="ASK79708.1"/>
    </source>
</evidence>
<evidence type="ECO:0000259" key="3">
    <source>
        <dbReference type="Pfam" id="PF14850"/>
    </source>
</evidence>
<dbReference type="OrthoDB" id="9812625at2"/>
<dbReference type="InterPro" id="IPR024082">
    <property type="entry name" value="PRODH_PutA_dom_II"/>
</dbReference>
<dbReference type="GO" id="GO:0006562">
    <property type="term" value="P:L-proline catabolic process"/>
    <property type="evidence" value="ECO:0007669"/>
    <property type="project" value="UniProtKB-ARBA"/>
</dbReference>
<feature type="domain" description="Proline dehydrogenase" evidence="2">
    <location>
        <begin position="199"/>
        <end position="336"/>
    </location>
</feature>
<dbReference type="Gene3D" id="3.20.20.220">
    <property type="match status" value="1"/>
</dbReference>
<dbReference type="SUPFAM" id="SSF81935">
    <property type="entry name" value="N-terminal domain of bifunctional PutA protein"/>
    <property type="match status" value="1"/>
</dbReference>
<evidence type="ECO:0000259" key="2">
    <source>
        <dbReference type="Pfam" id="PF01619"/>
    </source>
</evidence>
<evidence type="ECO:0000313" key="5">
    <source>
        <dbReference type="Proteomes" id="UP000242175"/>
    </source>
</evidence>
<dbReference type="Gene3D" id="1.10.2060.10">
    <property type="entry name" value="PutA proline dehydrogenase (PRODH), domain 2"/>
    <property type="match status" value="1"/>
</dbReference>
<dbReference type="InterPro" id="IPR002872">
    <property type="entry name" value="Proline_DH_dom"/>
</dbReference>